<dbReference type="EMBL" id="LAZR01025018">
    <property type="protein sequence ID" value="KKL73257.1"/>
    <property type="molecule type" value="Genomic_DNA"/>
</dbReference>
<reference evidence="1" key="1">
    <citation type="journal article" date="2015" name="Nature">
        <title>Complex archaea that bridge the gap between prokaryotes and eukaryotes.</title>
        <authorList>
            <person name="Spang A."/>
            <person name="Saw J.H."/>
            <person name="Jorgensen S.L."/>
            <person name="Zaremba-Niedzwiedzka K."/>
            <person name="Martijn J."/>
            <person name="Lind A.E."/>
            <person name="van Eijk R."/>
            <person name="Schleper C."/>
            <person name="Guy L."/>
            <person name="Ettema T.J."/>
        </authorList>
    </citation>
    <scope>NUCLEOTIDE SEQUENCE</scope>
</reference>
<proteinExistence type="predicted"/>
<comment type="caution">
    <text evidence="1">The sequence shown here is derived from an EMBL/GenBank/DDBJ whole genome shotgun (WGS) entry which is preliminary data.</text>
</comment>
<accession>A0A0F9HDU1</accession>
<gene>
    <name evidence="1" type="ORF">LCGC14_2076750</name>
</gene>
<name>A0A0F9HDU1_9ZZZZ</name>
<dbReference type="AlphaFoldDB" id="A0A0F9HDU1"/>
<evidence type="ECO:0000313" key="1">
    <source>
        <dbReference type="EMBL" id="KKL73257.1"/>
    </source>
</evidence>
<organism evidence="1">
    <name type="scientific">marine sediment metagenome</name>
    <dbReference type="NCBI Taxonomy" id="412755"/>
    <lineage>
        <taxon>unclassified sequences</taxon>
        <taxon>metagenomes</taxon>
        <taxon>ecological metagenomes</taxon>
    </lineage>
</organism>
<protein>
    <submittedName>
        <fullName evidence="1">Uncharacterized protein</fullName>
    </submittedName>
</protein>
<sequence>MKELEAKTKELEGLPSGSFPPYVLEAAKEAAKDLRESDTEEELTRRVARWVKDSMEDTDKVRRNLRAQLGSFILMADIEGSRDEPERHKWVALPGNDLNFVCGKCGIVGFKPTWDPERRTRTSYRCDQFVKLTVGHNDI</sequence>